<sequence length="381" mass="43465">MAETSAKVIVQERRMSVKIADTLLSECTDGNHPKLAGKWGYVGGMTLMALERAAVWNRERKYAELVDHHMDELIEQDGTILTYRLEDYNLDMINEGKNLFTLWKRTGEDKYYQAILQLAAQLKGPPRTSEGGFWHKKIYPFQMWLDGIYMSSPFLAEYASILDHPDSFDEAARQILLIEQKTRNPRTGLLHHAWDESREQRWCDKDTGQSFHVWGRAMGWYAMAVVDALEHFPVDHPQRGQIMGIFERMSYAIAHAQDQDSGLWYQVMDQNGREGNYLEASASCMLTYALAKGQRLHYLAELDRKVVENAYAGILKQLVTEDEKGVHLHRICHGAGLGGKKYRDGSYAYYISEQIVSDVQMGVAPFLLASIEMEQRGAGGE</sequence>
<dbReference type="PANTHER" id="PTHR33886">
    <property type="entry name" value="UNSATURATED RHAMNOGALACTURONAN HYDROLASE (EUROFUNG)"/>
    <property type="match status" value="1"/>
</dbReference>
<evidence type="ECO:0000313" key="3">
    <source>
        <dbReference type="Proteomes" id="UP000637643"/>
    </source>
</evidence>
<dbReference type="InterPro" id="IPR052043">
    <property type="entry name" value="PolySaccharide_Degr_Enz"/>
</dbReference>
<dbReference type="Gene3D" id="1.50.10.10">
    <property type="match status" value="1"/>
</dbReference>
<evidence type="ECO:0000313" key="2">
    <source>
        <dbReference type="EMBL" id="GGF68805.1"/>
    </source>
</evidence>
<evidence type="ECO:0000256" key="1">
    <source>
        <dbReference type="ARBA" id="ARBA00022801"/>
    </source>
</evidence>
<dbReference type="RefSeq" id="WP_189022975.1">
    <property type="nucleotide sequence ID" value="NZ_BMKR01000004.1"/>
</dbReference>
<protein>
    <submittedName>
        <fullName evidence="2">Glycoside hydrolase 105 family protein</fullName>
    </submittedName>
</protein>
<name>A0A917C3C8_9BACL</name>
<dbReference type="EMBL" id="BMKR01000004">
    <property type="protein sequence ID" value="GGF68805.1"/>
    <property type="molecule type" value="Genomic_DNA"/>
</dbReference>
<keyword evidence="1 2" id="KW-0378">Hydrolase</keyword>
<dbReference type="SUPFAM" id="SSF48208">
    <property type="entry name" value="Six-hairpin glycosidases"/>
    <property type="match status" value="1"/>
</dbReference>
<comment type="caution">
    <text evidence="2">The sequence shown here is derived from an EMBL/GenBank/DDBJ whole genome shotgun (WGS) entry which is preliminary data.</text>
</comment>
<reference evidence="2" key="2">
    <citation type="submission" date="2020-09" db="EMBL/GenBank/DDBJ databases">
        <authorList>
            <person name="Sun Q."/>
            <person name="Zhou Y."/>
        </authorList>
    </citation>
    <scope>NUCLEOTIDE SEQUENCE</scope>
    <source>
        <strain evidence="2">CGMCC 1.16134</strain>
    </source>
</reference>
<dbReference type="InterPro" id="IPR008928">
    <property type="entry name" value="6-hairpin_glycosidase_sf"/>
</dbReference>
<keyword evidence="3" id="KW-1185">Reference proteome</keyword>
<accession>A0A917C3C8</accession>
<dbReference type="PANTHER" id="PTHR33886:SF8">
    <property type="entry name" value="UNSATURATED RHAMNOGALACTURONAN HYDROLASE (EUROFUNG)"/>
    <property type="match status" value="1"/>
</dbReference>
<dbReference type="GO" id="GO:0016787">
    <property type="term" value="F:hydrolase activity"/>
    <property type="evidence" value="ECO:0007669"/>
    <property type="project" value="UniProtKB-KW"/>
</dbReference>
<reference evidence="2" key="1">
    <citation type="journal article" date="2014" name="Int. J. Syst. Evol. Microbiol.">
        <title>Complete genome sequence of Corynebacterium casei LMG S-19264T (=DSM 44701T), isolated from a smear-ripened cheese.</title>
        <authorList>
            <consortium name="US DOE Joint Genome Institute (JGI-PGF)"/>
            <person name="Walter F."/>
            <person name="Albersmeier A."/>
            <person name="Kalinowski J."/>
            <person name="Ruckert C."/>
        </authorList>
    </citation>
    <scope>NUCLEOTIDE SEQUENCE</scope>
    <source>
        <strain evidence="2">CGMCC 1.16134</strain>
    </source>
</reference>
<organism evidence="2 3">
    <name type="scientific">Paenibacillus albidus</name>
    <dbReference type="NCBI Taxonomy" id="2041023"/>
    <lineage>
        <taxon>Bacteria</taxon>
        <taxon>Bacillati</taxon>
        <taxon>Bacillota</taxon>
        <taxon>Bacilli</taxon>
        <taxon>Bacillales</taxon>
        <taxon>Paenibacillaceae</taxon>
        <taxon>Paenibacillus</taxon>
    </lineage>
</organism>
<dbReference type="GO" id="GO:0005975">
    <property type="term" value="P:carbohydrate metabolic process"/>
    <property type="evidence" value="ECO:0007669"/>
    <property type="project" value="InterPro"/>
</dbReference>
<dbReference type="AlphaFoldDB" id="A0A917C3C8"/>
<dbReference type="Proteomes" id="UP000637643">
    <property type="component" value="Unassembled WGS sequence"/>
</dbReference>
<dbReference type="InterPro" id="IPR012341">
    <property type="entry name" value="6hp_glycosidase-like_sf"/>
</dbReference>
<dbReference type="Pfam" id="PF07470">
    <property type="entry name" value="Glyco_hydro_88"/>
    <property type="match status" value="1"/>
</dbReference>
<proteinExistence type="predicted"/>
<dbReference type="InterPro" id="IPR010905">
    <property type="entry name" value="Glyco_hydro_88"/>
</dbReference>
<gene>
    <name evidence="2" type="ORF">GCM10010912_12360</name>
</gene>